<organism evidence="2">
    <name type="scientific">Vibrio chaetopteri</name>
    <dbReference type="NCBI Taxonomy" id="3016528"/>
    <lineage>
        <taxon>Bacteria</taxon>
        <taxon>Pseudomonadati</taxon>
        <taxon>Pseudomonadota</taxon>
        <taxon>Gammaproteobacteria</taxon>
        <taxon>Vibrionales</taxon>
        <taxon>Vibrionaceae</taxon>
        <taxon>Vibrio</taxon>
    </lineage>
</organism>
<dbReference type="AlphaFoldDB" id="A0AAU8BIB8"/>
<evidence type="ECO:0000313" key="2">
    <source>
        <dbReference type="EMBL" id="XCD16195.1"/>
    </source>
</evidence>
<protein>
    <submittedName>
        <fullName evidence="2">DUF2860 family protein</fullName>
    </submittedName>
</protein>
<gene>
    <name evidence="2" type="ORF">PG915_00900</name>
</gene>
<proteinExistence type="predicted"/>
<reference evidence="2" key="1">
    <citation type="submission" date="2023-01" db="EMBL/GenBank/DDBJ databases">
        <title>Vibrio sp. CB1-14 genome sequencing.</title>
        <authorList>
            <person name="Otstavnykh N."/>
            <person name="Isaeva M."/>
            <person name="Meleshko D."/>
        </authorList>
    </citation>
    <scope>NUCLEOTIDE SEQUENCE</scope>
    <source>
        <strain evidence="2">CB1-14</strain>
    </source>
</reference>
<accession>A0AAU8BIB8</accession>
<dbReference type="RefSeq" id="WP_353497496.1">
    <property type="nucleotide sequence ID" value="NZ_CP115920.1"/>
</dbReference>
<sequence>MKRAWSVLAVSLSVVSYSAVAKLGESNGFSGEIALNAAYASKTSNLSNTDDEFRTYTGEAQENSSALVLPLGNVQYTWGSRSNHQVFLGTSRADVAVGTLALETGYRYQFQDGTKWSLAILPTILEGEVWRDPYLENQARSTTNEKGTAYRMQIDNIAGSLFSLDLAYGKRELDTELSGSGANLTAAQMATLDRNADVFYGKFKMMLPVNKGVLLFPALIYTQQDANGSAMKSNTYGAEISSFVSAGNHQFAFTVTYLNRKYDGANPVFDNITRKDDEWKAFLAYEYPGIFYADNLSLVAFGGVNNSSSNIAFYDEKDWITSVGLNWEF</sequence>
<dbReference type="Pfam" id="PF11059">
    <property type="entry name" value="DUF2860"/>
    <property type="match status" value="1"/>
</dbReference>
<dbReference type="EMBL" id="CP115920">
    <property type="protein sequence ID" value="XCD16195.1"/>
    <property type="molecule type" value="Genomic_DNA"/>
</dbReference>
<name>A0AAU8BIB8_9VIBR</name>
<dbReference type="PIRSF" id="PIRSF028696">
    <property type="entry name" value="UCP028696"/>
    <property type="match status" value="1"/>
</dbReference>
<evidence type="ECO:0000256" key="1">
    <source>
        <dbReference type="SAM" id="SignalP"/>
    </source>
</evidence>
<feature type="signal peptide" evidence="1">
    <location>
        <begin position="1"/>
        <end position="21"/>
    </location>
</feature>
<feature type="chain" id="PRO_5043459495" evidence="1">
    <location>
        <begin position="22"/>
        <end position="329"/>
    </location>
</feature>
<dbReference type="KEGG" id="vck:PG915_00900"/>
<dbReference type="InterPro" id="IPR016896">
    <property type="entry name" value="DUF2860"/>
</dbReference>
<keyword evidence="1" id="KW-0732">Signal</keyword>